<dbReference type="EMBL" id="JBHTIU010000054">
    <property type="protein sequence ID" value="MFD0870710.1"/>
    <property type="molecule type" value="Genomic_DNA"/>
</dbReference>
<dbReference type="InterPro" id="IPR011047">
    <property type="entry name" value="Quinoprotein_ADH-like_sf"/>
</dbReference>
<feature type="chain" id="PRO_5045654326" description="BIG2 domain-containing protein" evidence="1">
    <location>
        <begin position="32"/>
        <end position="878"/>
    </location>
</feature>
<feature type="signal peptide" evidence="1">
    <location>
        <begin position="1"/>
        <end position="31"/>
    </location>
</feature>
<dbReference type="Gene3D" id="2.130.10.10">
    <property type="entry name" value="YVTN repeat-like/Quinoprotein amine dehydrogenase"/>
    <property type="match status" value="2"/>
</dbReference>
<proteinExistence type="predicted"/>
<dbReference type="SUPFAM" id="SSF50998">
    <property type="entry name" value="Quinoprotein alcohol dehydrogenase-like"/>
    <property type="match status" value="1"/>
</dbReference>
<dbReference type="Gene3D" id="2.60.40.1080">
    <property type="match status" value="2"/>
</dbReference>
<keyword evidence="1" id="KW-0732">Signal</keyword>
<dbReference type="SUPFAM" id="SSF101908">
    <property type="entry name" value="Putative isomerase YbhE"/>
    <property type="match status" value="1"/>
</dbReference>
<dbReference type="InterPro" id="IPR003343">
    <property type="entry name" value="Big_2"/>
</dbReference>
<organism evidence="3 4">
    <name type="scientific">Paenibacillus residui</name>
    <dbReference type="NCBI Taxonomy" id="629724"/>
    <lineage>
        <taxon>Bacteria</taxon>
        <taxon>Bacillati</taxon>
        <taxon>Bacillota</taxon>
        <taxon>Bacilli</taxon>
        <taxon>Bacillales</taxon>
        <taxon>Paenibacillaceae</taxon>
        <taxon>Paenibacillus</taxon>
    </lineage>
</organism>
<feature type="domain" description="BIG2" evidence="2">
    <location>
        <begin position="784"/>
        <end position="866"/>
    </location>
</feature>
<comment type="caution">
    <text evidence="3">The sequence shown here is derived from an EMBL/GenBank/DDBJ whole genome shotgun (WGS) entry which is preliminary data.</text>
</comment>
<dbReference type="InterPro" id="IPR018391">
    <property type="entry name" value="PQQ_b-propeller_rpt"/>
</dbReference>
<name>A0ABW3DF91_9BACL</name>
<feature type="domain" description="BIG2" evidence="2">
    <location>
        <begin position="699"/>
        <end position="777"/>
    </location>
</feature>
<sequence length="878" mass="94787">MWKPRKTILAMLSGCLIAGSLFAGGASRAEAAEQQLQPIDLGSPIQTVQTVDVAFGKEEGANVIYTTVSGSASGGAPAIFNVIDIDNQQLLRSFPLPGTSSSWSHVVTPDGRVFIGASAKMFMYSPATGTITDLGVPIKGTESIWALTSDENGNVYGGIYSKSIGGRVFRIDANTLEITDLLGGRVDDGTTPGDDGKPEDYVRSIAYYQGHVYAGTGSINGRVWKINPATGEKTQLQLPEPASRPEYGGKYNAMGTTYGMTVVDHYLFAFFNGPFAMLVYDLDKEEWKDTIITNVRGLLAVTPEHNGKVYTSKKDGHLYEIDVETLTEKKSIPFDNSIRSSAWLKVANQPDFPDTAMVTISYDGKVLLLDPDSGKKGVIRTLAEGQANNLQSLETGPDGKLYISSYMGTIGAQYDPATDTFVHFPLGQAEGMGALGDTMYFGLYPKADIAAWDTTQPLSSTTGPKSVFYIPDEQDRPFIVTSGGGKLFVGTIPLYGQHGGSLTIYDPEASRQAGQPVVESYRHVVENQSIAGLAYKDGKIYGSTTINGGLGDDPIASRAKLFVWDVEGKQKLTEFDLKLDGLNRVPMISGLTVGPEDGLIWGAANGVLFALDPDTLEIVKHKNIYPEIDNYGMWRPVYIRWGQDGFLYTNIAGRLTVVDPHTLMHKRLGIDSPMIALDSEDNLYFVQATRLKKLPKIETVTGLTLTVPEQLAVGEKHSLGVTADLFGASADVTEHARLTASPDGIVAIENGQIQALRPGTTEITASYGDKSVTRTVLVQNSVKELVSIEVASPERALIVGEEYQLHVTAVYADGTREDVTKLASYTVKKGPGSVELTPEGLIRTVKPGTGHITVKYESESAQFKVQVRPAQSQNGNKR</sequence>
<dbReference type="SMART" id="SM00635">
    <property type="entry name" value="BID_2"/>
    <property type="match status" value="2"/>
</dbReference>
<gene>
    <name evidence="3" type="ORF">ACFQ03_16265</name>
</gene>
<evidence type="ECO:0000259" key="2">
    <source>
        <dbReference type="SMART" id="SM00635"/>
    </source>
</evidence>
<protein>
    <recommendedName>
        <fullName evidence="2">BIG2 domain-containing protein</fullName>
    </recommendedName>
</protein>
<keyword evidence="4" id="KW-1185">Reference proteome</keyword>
<dbReference type="Proteomes" id="UP001597120">
    <property type="component" value="Unassembled WGS sequence"/>
</dbReference>
<dbReference type="SMART" id="SM00564">
    <property type="entry name" value="PQQ"/>
    <property type="match status" value="3"/>
</dbReference>
<evidence type="ECO:0000313" key="4">
    <source>
        <dbReference type="Proteomes" id="UP001597120"/>
    </source>
</evidence>
<evidence type="ECO:0000256" key="1">
    <source>
        <dbReference type="SAM" id="SignalP"/>
    </source>
</evidence>
<dbReference type="InterPro" id="IPR015943">
    <property type="entry name" value="WD40/YVTN_repeat-like_dom_sf"/>
</dbReference>
<accession>A0ABW3DF91</accession>
<evidence type="ECO:0000313" key="3">
    <source>
        <dbReference type="EMBL" id="MFD0870710.1"/>
    </source>
</evidence>
<reference evidence="4" key="1">
    <citation type="journal article" date="2019" name="Int. J. Syst. Evol. Microbiol.">
        <title>The Global Catalogue of Microorganisms (GCM) 10K type strain sequencing project: providing services to taxonomists for standard genome sequencing and annotation.</title>
        <authorList>
            <consortium name="The Broad Institute Genomics Platform"/>
            <consortium name="The Broad Institute Genome Sequencing Center for Infectious Disease"/>
            <person name="Wu L."/>
            <person name="Ma J."/>
        </authorList>
    </citation>
    <scope>NUCLEOTIDE SEQUENCE [LARGE SCALE GENOMIC DNA]</scope>
    <source>
        <strain evidence="4">CCUG 57263</strain>
    </source>
</reference>
<dbReference type="RefSeq" id="WP_379289419.1">
    <property type="nucleotide sequence ID" value="NZ_JBHTIU010000054.1"/>
</dbReference>